<name>A0AAV9I9P1_9RHOD</name>
<dbReference type="InterPro" id="IPR036879">
    <property type="entry name" value="TF_MADSbox_sf"/>
</dbReference>
<dbReference type="GO" id="GO:0046983">
    <property type="term" value="F:protein dimerization activity"/>
    <property type="evidence" value="ECO:0007669"/>
    <property type="project" value="InterPro"/>
</dbReference>
<dbReference type="AlphaFoldDB" id="A0AAV9I9P1"/>
<comment type="subcellular location">
    <subcellularLocation>
        <location evidence="1">Nucleus</location>
    </subcellularLocation>
</comment>
<organism evidence="8 9">
    <name type="scientific">Galdieria yellowstonensis</name>
    <dbReference type="NCBI Taxonomy" id="3028027"/>
    <lineage>
        <taxon>Eukaryota</taxon>
        <taxon>Rhodophyta</taxon>
        <taxon>Bangiophyceae</taxon>
        <taxon>Galdieriales</taxon>
        <taxon>Galdieriaceae</taxon>
        <taxon>Galdieria</taxon>
    </lineage>
</organism>
<dbReference type="Pfam" id="PF00319">
    <property type="entry name" value="SRF-TF"/>
    <property type="match status" value="1"/>
</dbReference>
<dbReference type="SUPFAM" id="SSF55455">
    <property type="entry name" value="SRF-like"/>
    <property type="match status" value="1"/>
</dbReference>
<keyword evidence="9" id="KW-1185">Reference proteome</keyword>
<keyword evidence="2" id="KW-0805">Transcription regulation</keyword>
<feature type="region of interest" description="Disordered" evidence="6">
    <location>
        <begin position="207"/>
        <end position="279"/>
    </location>
</feature>
<dbReference type="InterPro" id="IPR002100">
    <property type="entry name" value="TF_MADSbox"/>
</dbReference>
<feature type="compositionally biased region" description="Polar residues" evidence="6">
    <location>
        <begin position="224"/>
        <end position="277"/>
    </location>
</feature>
<proteinExistence type="predicted"/>
<evidence type="ECO:0000256" key="1">
    <source>
        <dbReference type="ARBA" id="ARBA00004123"/>
    </source>
</evidence>
<dbReference type="GO" id="GO:0045944">
    <property type="term" value="P:positive regulation of transcription by RNA polymerase II"/>
    <property type="evidence" value="ECO:0007669"/>
    <property type="project" value="InterPro"/>
</dbReference>
<keyword evidence="4" id="KW-0804">Transcription</keyword>
<comment type="caution">
    <text evidence="8">The sequence shown here is derived from an EMBL/GenBank/DDBJ whole genome shotgun (WGS) entry which is preliminary data.</text>
</comment>
<accession>A0AAV9I9P1</accession>
<dbReference type="InterPro" id="IPR033896">
    <property type="entry name" value="MEF2-like_N"/>
</dbReference>
<evidence type="ECO:0000256" key="2">
    <source>
        <dbReference type="ARBA" id="ARBA00023015"/>
    </source>
</evidence>
<evidence type="ECO:0000259" key="7">
    <source>
        <dbReference type="PROSITE" id="PS50066"/>
    </source>
</evidence>
<dbReference type="PROSITE" id="PS00350">
    <property type="entry name" value="MADS_BOX_1"/>
    <property type="match status" value="1"/>
</dbReference>
<dbReference type="CDD" id="cd00265">
    <property type="entry name" value="MADS_MEF2_like"/>
    <property type="match status" value="1"/>
</dbReference>
<dbReference type="PROSITE" id="PS50066">
    <property type="entry name" value="MADS_BOX_2"/>
    <property type="match status" value="1"/>
</dbReference>
<dbReference type="SMART" id="SM00432">
    <property type="entry name" value="MADS"/>
    <property type="match status" value="1"/>
</dbReference>
<evidence type="ECO:0000256" key="4">
    <source>
        <dbReference type="ARBA" id="ARBA00023163"/>
    </source>
</evidence>
<keyword evidence="3" id="KW-0238">DNA-binding</keyword>
<dbReference type="GO" id="GO:0000977">
    <property type="term" value="F:RNA polymerase II transcription regulatory region sequence-specific DNA binding"/>
    <property type="evidence" value="ECO:0007669"/>
    <property type="project" value="InterPro"/>
</dbReference>
<protein>
    <recommendedName>
        <fullName evidence="7">MADS-box domain-containing protein</fullName>
    </recommendedName>
</protein>
<evidence type="ECO:0000313" key="9">
    <source>
        <dbReference type="Proteomes" id="UP001300502"/>
    </source>
</evidence>
<evidence type="ECO:0000256" key="3">
    <source>
        <dbReference type="ARBA" id="ARBA00023125"/>
    </source>
</evidence>
<keyword evidence="5" id="KW-0539">Nucleus</keyword>
<dbReference type="PANTHER" id="PTHR48019">
    <property type="entry name" value="SERUM RESPONSE FACTOR HOMOLOG"/>
    <property type="match status" value="1"/>
</dbReference>
<dbReference type="Gene3D" id="3.40.1810.10">
    <property type="entry name" value="Transcription factor, MADS-box"/>
    <property type="match status" value="1"/>
</dbReference>
<evidence type="ECO:0000256" key="5">
    <source>
        <dbReference type="ARBA" id="ARBA00023242"/>
    </source>
</evidence>
<dbReference type="EMBL" id="JANCYU010000021">
    <property type="protein sequence ID" value="KAK4524073.1"/>
    <property type="molecule type" value="Genomic_DNA"/>
</dbReference>
<gene>
    <name evidence="8" type="ORF">GAYE_SCF01G1972</name>
</gene>
<dbReference type="GO" id="GO:0005634">
    <property type="term" value="C:nucleus"/>
    <property type="evidence" value="ECO:0007669"/>
    <property type="project" value="UniProtKB-SubCell"/>
</dbReference>
<feature type="domain" description="MADS-box" evidence="7">
    <location>
        <begin position="1"/>
        <end position="61"/>
    </location>
</feature>
<sequence>MGRNKVNIKRIEDSRSRQVTFTKRKAGLVKKAFELSVLCDCDVGLVIFSPSGKMFEYRSDRWAALLERMFTYEGVVERKTRDQSKCVELKAKKKSLQVPPSVVDFIADFESSFDKEHKLNGSTRSVVRSGANNERDKVGVCSSLVYSDDATVGIEGAPSYFAENRWTDNRTEENQAASRVAMEEEHMFPGDYVPKWMMNEHGDPRLEYSEASSPRMRKAHASYQRYSNQPTLPLSGENGLSSTKERQSTVFLDNKQQNNEETTSSPVDCPSEDTSSFRSKKRLKVEIPHPNEFLSELATTPSVKTSDWITNLTYLPTSRLFGDQDYFSTLSNSNGGGGGGGGWIWNRYMDNHHHHNNNIPILRSPFLWSTPRAHVGFFSQEPVYTPTSTIFGIIPSPERDPTRPSDS</sequence>
<evidence type="ECO:0000256" key="6">
    <source>
        <dbReference type="SAM" id="MobiDB-lite"/>
    </source>
</evidence>
<evidence type="ECO:0000313" key="8">
    <source>
        <dbReference type="EMBL" id="KAK4524073.1"/>
    </source>
</evidence>
<reference evidence="8 9" key="1">
    <citation type="submission" date="2022-07" db="EMBL/GenBank/DDBJ databases">
        <title>Genome-wide signatures of adaptation to extreme environments.</title>
        <authorList>
            <person name="Cho C.H."/>
            <person name="Yoon H.S."/>
        </authorList>
    </citation>
    <scope>NUCLEOTIDE SEQUENCE [LARGE SCALE GENOMIC DNA]</scope>
    <source>
        <strain evidence="8 9">108.79 E11</strain>
    </source>
</reference>
<dbReference type="InterPro" id="IPR050142">
    <property type="entry name" value="MADS-box/MEF2_TF"/>
</dbReference>
<dbReference type="Proteomes" id="UP001300502">
    <property type="component" value="Unassembled WGS sequence"/>
</dbReference>
<dbReference type="PRINTS" id="PR00404">
    <property type="entry name" value="MADSDOMAIN"/>
</dbReference>